<name>A0A074LIN8_9BACL</name>
<dbReference type="Gene3D" id="3.10.129.10">
    <property type="entry name" value="Hotdog Thioesterase"/>
    <property type="match status" value="1"/>
</dbReference>
<dbReference type="PANTHER" id="PTHR31793">
    <property type="entry name" value="4-HYDROXYBENZOYL-COA THIOESTERASE FAMILY MEMBER"/>
    <property type="match status" value="1"/>
</dbReference>
<protein>
    <submittedName>
        <fullName evidence="3">Uncharacterized protein</fullName>
    </submittedName>
</protein>
<dbReference type="Pfam" id="PF13279">
    <property type="entry name" value="4HBT_2"/>
    <property type="match status" value="1"/>
</dbReference>
<dbReference type="RefSeq" id="WP_052036495.1">
    <property type="nucleotide sequence ID" value="NZ_JMIR01000028.1"/>
</dbReference>
<dbReference type="PANTHER" id="PTHR31793:SF27">
    <property type="entry name" value="NOVEL THIOESTERASE SUPERFAMILY DOMAIN AND SAPOSIN A-TYPE DOMAIN CONTAINING PROTEIN (0610012H03RIK)"/>
    <property type="match status" value="1"/>
</dbReference>
<organism evidence="3 4">
    <name type="scientific">Tumebacillus flagellatus</name>
    <dbReference type="NCBI Taxonomy" id="1157490"/>
    <lineage>
        <taxon>Bacteria</taxon>
        <taxon>Bacillati</taxon>
        <taxon>Bacillota</taxon>
        <taxon>Bacilli</taxon>
        <taxon>Bacillales</taxon>
        <taxon>Alicyclobacillaceae</taxon>
        <taxon>Tumebacillus</taxon>
    </lineage>
</organism>
<evidence type="ECO:0000256" key="2">
    <source>
        <dbReference type="ARBA" id="ARBA00022801"/>
    </source>
</evidence>
<evidence type="ECO:0000313" key="4">
    <source>
        <dbReference type="Proteomes" id="UP000027931"/>
    </source>
</evidence>
<keyword evidence="2" id="KW-0378">Hydrolase</keyword>
<evidence type="ECO:0000256" key="1">
    <source>
        <dbReference type="ARBA" id="ARBA00005953"/>
    </source>
</evidence>
<evidence type="ECO:0000313" key="3">
    <source>
        <dbReference type="EMBL" id="KEO82066.1"/>
    </source>
</evidence>
<dbReference type="SUPFAM" id="SSF54637">
    <property type="entry name" value="Thioesterase/thiol ester dehydrase-isomerase"/>
    <property type="match status" value="1"/>
</dbReference>
<dbReference type="InterPro" id="IPR050563">
    <property type="entry name" value="4-hydroxybenzoyl-CoA_TE"/>
</dbReference>
<reference evidence="3 4" key="1">
    <citation type="journal article" date="2013" name="Int. J. Syst. Evol. Microbiol.">
        <title>Tumebacillus flagellatus sp. nov., an alpha-amylase/pullulanase-producing bacterium isolated from cassava wastewater.</title>
        <authorList>
            <person name="Wang Q."/>
            <person name="Xie N."/>
            <person name="Qin Y."/>
            <person name="Shen N."/>
            <person name="Zhu J."/>
            <person name="Mi H."/>
            <person name="Huang R."/>
        </authorList>
    </citation>
    <scope>NUCLEOTIDE SEQUENCE [LARGE SCALE GENOMIC DNA]</scope>
    <source>
        <strain evidence="3 4">GST4</strain>
    </source>
</reference>
<dbReference type="CDD" id="cd00586">
    <property type="entry name" value="4HBT"/>
    <property type="match status" value="1"/>
</dbReference>
<dbReference type="Proteomes" id="UP000027931">
    <property type="component" value="Unassembled WGS sequence"/>
</dbReference>
<dbReference type="OrthoDB" id="9800856at2"/>
<comment type="similarity">
    <text evidence="1">Belongs to the 4-hydroxybenzoyl-CoA thioesterase family.</text>
</comment>
<dbReference type="InterPro" id="IPR029069">
    <property type="entry name" value="HotDog_dom_sf"/>
</dbReference>
<dbReference type="NCBIfam" id="TIGR00051">
    <property type="entry name" value="YbgC/FadM family acyl-CoA thioesterase"/>
    <property type="match status" value="1"/>
</dbReference>
<gene>
    <name evidence="3" type="ORF">EL26_17305</name>
</gene>
<dbReference type="eggNOG" id="COG0824">
    <property type="taxonomic scope" value="Bacteria"/>
</dbReference>
<dbReference type="STRING" id="1157490.EL26_17305"/>
<comment type="caution">
    <text evidence="3">The sequence shown here is derived from an EMBL/GenBank/DDBJ whole genome shotgun (WGS) entry which is preliminary data.</text>
</comment>
<dbReference type="GO" id="GO:0047617">
    <property type="term" value="F:fatty acyl-CoA hydrolase activity"/>
    <property type="evidence" value="ECO:0007669"/>
    <property type="project" value="TreeGrafter"/>
</dbReference>
<proteinExistence type="inferred from homology"/>
<dbReference type="PIRSF" id="PIRSF003230">
    <property type="entry name" value="YbgC"/>
    <property type="match status" value="1"/>
</dbReference>
<keyword evidence="4" id="KW-1185">Reference proteome</keyword>
<sequence>MADKTVVTTEFSVRYHETDKMGIVHHANYLHWFEVGRVEFMRQSGFPYRPLEEAGVFLPVTEISCKYHASALFDDAVEVRTWIDSYNKVRLTFAYEVYRLSDGEKLVSGKTEHVFQEAQSGHVVRMHKTYPDLHALIVERAGTTP</sequence>
<dbReference type="EMBL" id="JMIR01000028">
    <property type="protein sequence ID" value="KEO82066.1"/>
    <property type="molecule type" value="Genomic_DNA"/>
</dbReference>
<dbReference type="InterPro" id="IPR006684">
    <property type="entry name" value="YbgC/YbaW"/>
</dbReference>
<accession>A0A074LIN8</accession>
<dbReference type="AlphaFoldDB" id="A0A074LIN8"/>